<evidence type="ECO:0000256" key="6">
    <source>
        <dbReference type="ARBA" id="ARBA00022694"/>
    </source>
</evidence>
<evidence type="ECO:0000256" key="4">
    <source>
        <dbReference type="ARBA" id="ARBA00020461"/>
    </source>
</evidence>
<name>A0A2Z5T7Z9_9GAMM</name>
<dbReference type="PANTHER" id="PTHR11806">
    <property type="entry name" value="GLUCOSE INHIBITED DIVISION PROTEIN A"/>
    <property type="match status" value="1"/>
</dbReference>
<protein>
    <recommendedName>
        <fullName evidence="4 11">tRNA uridine 5-carboxymethylaminomethyl modification enzyme MnmG</fullName>
    </recommendedName>
    <alternativeName>
        <fullName evidence="10 11">Glucose-inhibited division protein A</fullName>
    </alternativeName>
</protein>
<dbReference type="NCBIfam" id="TIGR00136">
    <property type="entry name" value="mnmG_gidA"/>
    <property type="match status" value="1"/>
</dbReference>
<comment type="function">
    <text evidence="2 11">NAD-binding protein involved in the addition of a carboxymethylaminomethyl (cmnm) group at the wobble position (U34) of certain tRNAs, forming tRNA-cmnm(5)s(2)U34.</text>
</comment>
<dbReference type="GO" id="GO:0005829">
    <property type="term" value="C:cytosol"/>
    <property type="evidence" value="ECO:0007669"/>
    <property type="project" value="TreeGrafter"/>
</dbReference>
<evidence type="ECO:0000313" key="14">
    <source>
        <dbReference type="Proteomes" id="UP000289537"/>
    </source>
</evidence>
<evidence type="ECO:0000256" key="3">
    <source>
        <dbReference type="ARBA" id="ARBA00007653"/>
    </source>
</evidence>
<evidence type="ECO:0000256" key="11">
    <source>
        <dbReference type="HAMAP-Rule" id="MF_00129"/>
    </source>
</evidence>
<dbReference type="InterPro" id="IPR049312">
    <property type="entry name" value="GIDA_C_N"/>
</dbReference>
<dbReference type="SUPFAM" id="SSF51905">
    <property type="entry name" value="FAD/NAD(P)-binding domain"/>
    <property type="match status" value="1"/>
</dbReference>
<dbReference type="Pfam" id="PF01134">
    <property type="entry name" value="GIDA"/>
    <property type="match status" value="1"/>
</dbReference>
<dbReference type="InterPro" id="IPR047001">
    <property type="entry name" value="MnmG_C_subdom"/>
</dbReference>
<dbReference type="GO" id="GO:0030488">
    <property type="term" value="P:tRNA methylation"/>
    <property type="evidence" value="ECO:0007669"/>
    <property type="project" value="TreeGrafter"/>
</dbReference>
<dbReference type="InterPro" id="IPR040131">
    <property type="entry name" value="MnmG_N"/>
</dbReference>
<dbReference type="InterPro" id="IPR002218">
    <property type="entry name" value="MnmG-rel"/>
</dbReference>
<feature type="binding site" evidence="11">
    <location>
        <begin position="272"/>
        <end position="286"/>
    </location>
    <ligand>
        <name>NAD(+)</name>
        <dbReference type="ChEBI" id="CHEBI:57540"/>
    </ligand>
</feature>
<dbReference type="OrthoDB" id="9815560at2"/>
<dbReference type="HAMAP" id="MF_00129">
    <property type="entry name" value="MnmG_GidA"/>
    <property type="match status" value="1"/>
</dbReference>
<feature type="binding site" evidence="11">
    <location>
        <begin position="12"/>
        <end position="17"/>
    </location>
    <ligand>
        <name>FAD</name>
        <dbReference type="ChEBI" id="CHEBI:57692"/>
    </ligand>
</feature>
<dbReference type="InterPro" id="IPR020595">
    <property type="entry name" value="MnmG-rel_CS"/>
</dbReference>
<comment type="cofactor">
    <cofactor evidence="1 11">
        <name>FAD</name>
        <dbReference type="ChEBI" id="CHEBI:57692"/>
    </cofactor>
</comment>
<sequence>MNNNKYDVIVVGGGHAGIEACYVLSKMNCKTLLITSNIDNIGQMSCNPSIGGIGKSHLVKEIDALDGVMAIMADKSGINFKILNTSKGESVRSTRVQVDKVIYKKNIINFLFNLSNLTILQQLVTDLIINNYKIYGVITNLGIKFYSKSVVLTMGTFLNGLIYVGKKIEEGGRVGDNSSKNLSYNIKSKLGININRFKTGTPPRLNYKSINYKILDFESTDYPISRFSYISNNNFLNQKKCFITNTNIKTHDIILKNLHLSPVYNDLIKGLGPRYCPSIEDKIVKFKNKTSHNIFLEPESLNNNEIYPTGISTSLPFNVQIEMIKSINGLEDAKITRPGYAVEYDYFDPKNLDYTLQSKKVSGLFFAGQINGTTGYEEAASQGLIAGLNAGRYSKYLDLWYPNRDISYIGVLIDDLCNKGINEPYRMFTARSEYRLYLREDNADYRLTEIGYKLGIVSKYRWNIFSKEKELFENEKNKLKNIIINSNFFKNKNINIKLNRNISIYNLFKNNDFKYNFLNIIPNLNLLNNDNLYKKIKIDSKYENYILKQRLEVKKIKKYLNFKIPENFNFNLIKNLSNETLDIIKKNKFRYLYDLYKIQGININTISIILIWFKKNSYIK</sequence>
<dbReference type="KEGG" id="eor:NARRFE1_02000"/>
<evidence type="ECO:0000313" key="13">
    <source>
        <dbReference type="EMBL" id="BBA85135.1"/>
    </source>
</evidence>
<comment type="subunit">
    <text evidence="9 11">Homodimer. Heterotetramer of two MnmE and two MnmG subunits.</text>
</comment>
<reference evidence="13 14" key="1">
    <citation type="journal article" date="2017" name="Proc. Natl. Acad. Sci. U.S.A.">
        <title>Small genome symbiont underlies cuticle hardness in beetles.</title>
        <authorList>
            <person name="Anbutsu H."/>
            <person name="Moriyama M."/>
            <person name="Nikoh N."/>
            <person name="Hosokawa T."/>
            <person name="Futahashi R."/>
            <person name="Tanahashi M."/>
            <person name="Meng X.Y."/>
            <person name="Kuriwada T."/>
            <person name="Mori N."/>
            <person name="Oshima K."/>
            <person name="Hattori M."/>
            <person name="Fujie M."/>
            <person name="Satoh N."/>
            <person name="Maeda T."/>
            <person name="Shigenobu S."/>
            <person name="Koga R."/>
            <person name="Fukatsu T."/>
        </authorList>
    </citation>
    <scope>NUCLEOTIDE SEQUENCE [LARGE SCALE GENOMIC DNA]</scope>
    <source>
        <strain evidence="13">NARRFE1</strain>
    </source>
</reference>
<dbReference type="PROSITE" id="PS01281">
    <property type="entry name" value="GIDA_2"/>
    <property type="match status" value="1"/>
</dbReference>
<feature type="domain" description="tRNA uridine 5-carboxymethylaminomethyl modification enzyme C-terminal subdomain" evidence="12">
    <location>
        <begin position="540"/>
        <end position="611"/>
    </location>
</feature>
<dbReference type="Pfam" id="PF21680">
    <property type="entry name" value="GIDA_C_1st"/>
    <property type="match status" value="1"/>
</dbReference>
<keyword evidence="7 11" id="KW-0274">FAD</keyword>
<comment type="subcellular location">
    <subcellularLocation>
        <location evidence="11">Cytoplasm</location>
    </subcellularLocation>
</comment>
<evidence type="ECO:0000259" key="12">
    <source>
        <dbReference type="SMART" id="SM01228"/>
    </source>
</evidence>
<evidence type="ECO:0000256" key="2">
    <source>
        <dbReference type="ARBA" id="ARBA00003717"/>
    </source>
</evidence>
<dbReference type="Proteomes" id="UP000289537">
    <property type="component" value="Chromosome"/>
</dbReference>
<dbReference type="InterPro" id="IPR004416">
    <property type="entry name" value="MnmG"/>
</dbReference>
<dbReference type="InterPro" id="IPR044920">
    <property type="entry name" value="MnmG_C_subdom_sf"/>
</dbReference>
<keyword evidence="6 11" id="KW-0819">tRNA processing</keyword>
<feature type="binding site" evidence="11">
    <location>
        <position position="179"/>
    </location>
    <ligand>
        <name>FAD</name>
        <dbReference type="ChEBI" id="CHEBI:57692"/>
    </ligand>
</feature>
<dbReference type="Gene3D" id="1.10.150.570">
    <property type="entry name" value="GidA associated domain, C-terminal subdomain"/>
    <property type="match status" value="1"/>
</dbReference>
<feature type="binding site" evidence="11">
    <location>
        <position position="124"/>
    </location>
    <ligand>
        <name>FAD</name>
        <dbReference type="ChEBI" id="CHEBI:57692"/>
    </ligand>
</feature>
<evidence type="ECO:0000256" key="7">
    <source>
        <dbReference type="ARBA" id="ARBA00022827"/>
    </source>
</evidence>
<proteinExistence type="inferred from homology"/>
<evidence type="ECO:0000256" key="10">
    <source>
        <dbReference type="ARBA" id="ARBA00031800"/>
    </source>
</evidence>
<dbReference type="Gene3D" id="3.50.50.60">
    <property type="entry name" value="FAD/NAD(P)-binding domain"/>
    <property type="match status" value="2"/>
</dbReference>
<dbReference type="GO" id="GO:0050660">
    <property type="term" value="F:flavin adenine dinucleotide binding"/>
    <property type="evidence" value="ECO:0007669"/>
    <property type="project" value="UniProtKB-UniRule"/>
</dbReference>
<accession>A0A2Z5T7Z9</accession>
<keyword evidence="11" id="KW-0963">Cytoplasm</keyword>
<evidence type="ECO:0000256" key="5">
    <source>
        <dbReference type="ARBA" id="ARBA00022630"/>
    </source>
</evidence>
<dbReference type="GO" id="GO:0002098">
    <property type="term" value="P:tRNA wobble uridine modification"/>
    <property type="evidence" value="ECO:0007669"/>
    <property type="project" value="InterPro"/>
</dbReference>
<gene>
    <name evidence="11 13" type="primary">mnmG</name>
    <name evidence="11" type="synonym">gidA</name>
    <name evidence="13" type="ORF">NARRFE1_02000</name>
</gene>
<dbReference type="InterPro" id="IPR026904">
    <property type="entry name" value="MnmG_C"/>
</dbReference>
<dbReference type="AlphaFoldDB" id="A0A2Z5T7Z9"/>
<evidence type="ECO:0000256" key="9">
    <source>
        <dbReference type="ARBA" id="ARBA00025948"/>
    </source>
</evidence>
<dbReference type="PROSITE" id="PS01280">
    <property type="entry name" value="GIDA_1"/>
    <property type="match status" value="1"/>
</dbReference>
<dbReference type="EMBL" id="AP018161">
    <property type="protein sequence ID" value="BBA85135.1"/>
    <property type="molecule type" value="Genomic_DNA"/>
</dbReference>
<comment type="similarity">
    <text evidence="3 11">Belongs to the MnmG family.</text>
</comment>
<dbReference type="Pfam" id="PF13932">
    <property type="entry name" value="SAM_GIDA_C"/>
    <property type="match status" value="1"/>
</dbReference>
<evidence type="ECO:0000256" key="1">
    <source>
        <dbReference type="ARBA" id="ARBA00001974"/>
    </source>
</evidence>
<evidence type="ECO:0000256" key="8">
    <source>
        <dbReference type="ARBA" id="ARBA00023027"/>
    </source>
</evidence>
<dbReference type="RefSeq" id="WP_148708482.1">
    <property type="nucleotide sequence ID" value="NZ_AP018161.1"/>
</dbReference>
<dbReference type="SMART" id="SM01228">
    <property type="entry name" value="GIDA_assoc_3"/>
    <property type="match status" value="1"/>
</dbReference>
<dbReference type="PANTHER" id="PTHR11806:SF0">
    <property type="entry name" value="PROTEIN MTO1 HOMOLOG, MITOCHONDRIAL"/>
    <property type="match status" value="1"/>
</dbReference>
<dbReference type="InterPro" id="IPR036188">
    <property type="entry name" value="FAD/NAD-bd_sf"/>
</dbReference>
<organism evidence="13 14">
    <name type="scientific">endosymbiont of Rhynchophorus ferrugineus</name>
    <dbReference type="NCBI Taxonomy" id="1972133"/>
    <lineage>
        <taxon>Bacteria</taxon>
        <taxon>Pseudomonadati</taxon>
        <taxon>Pseudomonadota</taxon>
        <taxon>Gammaproteobacteria</taxon>
        <taxon>Candidatus Nardonella</taxon>
    </lineage>
</organism>
<dbReference type="FunFam" id="3.50.50.60:FF:000002">
    <property type="entry name" value="tRNA uridine 5-carboxymethylaminomethyl modification enzyme MnmG"/>
    <property type="match status" value="1"/>
</dbReference>
<feature type="binding site" evidence="11">
    <location>
        <position position="369"/>
    </location>
    <ligand>
        <name>FAD</name>
        <dbReference type="ChEBI" id="CHEBI:57692"/>
    </ligand>
</feature>
<keyword evidence="8 11" id="KW-0520">NAD</keyword>
<keyword evidence="14" id="KW-1185">Reference proteome</keyword>
<keyword evidence="5 11" id="KW-0285">Flavoprotein</keyword>